<evidence type="ECO:0000256" key="1">
    <source>
        <dbReference type="SAM" id="MobiDB-lite"/>
    </source>
</evidence>
<gene>
    <name evidence="2" type="ORF">M436DRAFT_61890</name>
</gene>
<evidence type="ECO:0000313" key="2">
    <source>
        <dbReference type="EMBL" id="KEQ75484.1"/>
    </source>
</evidence>
<dbReference type="AlphaFoldDB" id="A0A074WV93"/>
<sequence length="130" mass="14834">MPTSRVSVSERNGIEFYESVSNPRVSTRDEPSITTSKLDPMCGPSGFQSHTNHRYMLRHQYNRQQSQRNGTQRTSFSRECVKFSTTTSELEPASRSPLYMVQAEQDSAEMFSDPNAHDVTISLQFFTICI</sequence>
<dbReference type="HOGENOM" id="CLU_1937733_0_0_1"/>
<protein>
    <submittedName>
        <fullName evidence="2">Uncharacterized protein</fullName>
    </submittedName>
</protein>
<name>A0A074WV93_9PEZI</name>
<organism evidence="2 3">
    <name type="scientific">Aureobasidium namibiae CBS 147.97</name>
    <dbReference type="NCBI Taxonomy" id="1043004"/>
    <lineage>
        <taxon>Eukaryota</taxon>
        <taxon>Fungi</taxon>
        <taxon>Dikarya</taxon>
        <taxon>Ascomycota</taxon>
        <taxon>Pezizomycotina</taxon>
        <taxon>Dothideomycetes</taxon>
        <taxon>Dothideomycetidae</taxon>
        <taxon>Dothideales</taxon>
        <taxon>Saccotheciaceae</taxon>
        <taxon>Aureobasidium</taxon>
    </lineage>
</organism>
<dbReference type="Proteomes" id="UP000027730">
    <property type="component" value="Unassembled WGS sequence"/>
</dbReference>
<feature type="region of interest" description="Disordered" evidence="1">
    <location>
        <begin position="22"/>
        <end position="43"/>
    </location>
</feature>
<accession>A0A074WV93</accession>
<dbReference type="RefSeq" id="XP_013429696.1">
    <property type="nucleotide sequence ID" value="XM_013574242.1"/>
</dbReference>
<dbReference type="EMBL" id="KL584705">
    <property type="protein sequence ID" value="KEQ75484.1"/>
    <property type="molecule type" value="Genomic_DNA"/>
</dbReference>
<keyword evidence="3" id="KW-1185">Reference proteome</keyword>
<evidence type="ECO:0000313" key="3">
    <source>
        <dbReference type="Proteomes" id="UP000027730"/>
    </source>
</evidence>
<reference evidence="2 3" key="1">
    <citation type="journal article" date="2014" name="BMC Genomics">
        <title>Genome sequencing of four Aureobasidium pullulans varieties: biotechnological potential, stress tolerance, and description of new species.</title>
        <authorList>
            <person name="Gostin Ar C."/>
            <person name="Ohm R.A."/>
            <person name="Kogej T."/>
            <person name="Sonjak S."/>
            <person name="Turk M."/>
            <person name="Zajc J."/>
            <person name="Zalar P."/>
            <person name="Grube M."/>
            <person name="Sun H."/>
            <person name="Han J."/>
            <person name="Sharma A."/>
            <person name="Chiniquy J."/>
            <person name="Ngan C.Y."/>
            <person name="Lipzen A."/>
            <person name="Barry K."/>
            <person name="Grigoriev I.V."/>
            <person name="Gunde-Cimerman N."/>
        </authorList>
    </citation>
    <scope>NUCLEOTIDE SEQUENCE [LARGE SCALE GENOMIC DNA]</scope>
    <source>
        <strain evidence="2 3">CBS 147.97</strain>
    </source>
</reference>
<dbReference type="GeneID" id="25413283"/>
<proteinExistence type="predicted"/>